<gene>
    <name evidence="2" type="ORF">SDC9_85190</name>
</gene>
<dbReference type="AlphaFoldDB" id="A0A644ZF92"/>
<protein>
    <submittedName>
        <fullName evidence="2">Uncharacterized protein</fullName>
    </submittedName>
</protein>
<proteinExistence type="predicted"/>
<keyword evidence="1" id="KW-0812">Transmembrane</keyword>
<comment type="caution">
    <text evidence="2">The sequence shown here is derived from an EMBL/GenBank/DDBJ whole genome shotgun (WGS) entry which is preliminary data.</text>
</comment>
<evidence type="ECO:0000313" key="2">
    <source>
        <dbReference type="EMBL" id="MPM38561.1"/>
    </source>
</evidence>
<sequence length="64" mass="7217">MKVPILGFAVLIWLVLILIVISFHPECKKVGAAFCGAHLFIEFKKLWRDIEFPGKKGLAFFVVA</sequence>
<evidence type="ECO:0000256" key="1">
    <source>
        <dbReference type="SAM" id="Phobius"/>
    </source>
</evidence>
<keyword evidence="1" id="KW-0472">Membrane</keyword>
<dbReference type="EMBL" id="VSSQ01008325">
    <property type="protein sequence ID" value="MPM38561.1"/>
    <property type="molecule type" value="Genomic_DNA"/>
</dbReference>
<feature type="transmembrane region" description="Helical" evidence="1">
    <location>
        <begin position="6"/>
        <end position="23"/>
    </location>
</feature>
<reference evidence="2" key="1">
    <citation type="submission" date="2019-08" db="EMBL/GenBank/DDBJ databases">
        <authorList>
            <person name="Kucharzyk K."/>
            <person name="Murdoch R.W."/>
            <person name="Higgins S."/>
            <person name="Loffler F."/>
        </authorList>
    </citation>
    <scope>NUCLEOTIDE SEQUENCE</scope>
</reference>
<accession>A0A644ZF92</accession>
<name>A0A644ZF92_9ZZZZ</name>
<organism evidence="2">
    <name type="scientific">bioreactor metagenome</name>
    <dbReference type="NCBI Taxonomy" id="1076179"/>
    <lineage>
        <taxon>unclassified sequences</taxon>
        <taxon>metagenomes</taxon>
        <taxon>ecological metagenomes</taxon>
    </lineage>
</organism>
<keyword evidence="1" id="KW-1133">Transmembrane helix</keyword>